<dbReference type="Pfam" id="PF15925">
    <property type="entry name" value="SOSSC"/>
    <property type="match status" value="1"/>
</dbReference>
<evidence type="ECO:0000313" key="2">
    <source>
        <dbReference type="Proteomes" id="UP000478052"/>
    </source>
</evidence>
<dbReference type="PANTHER" id="PTHR23290:SF0">
    <property type="entry name" value="RRNA N6-ADENOSINE-METHYLTRANSFERASE METTL5"/>
    <property type="match status" value="1"/>
</dbReference>
<name>A0A6G0ZJX6_APHCR</name>
<accession>A0A6G0ZJX6</accession>
<dbReference type="AlphaFoldDB" id="A0A6G0ZJX6"/>
<dbReference type="Proteomes" id="UP000478052">
    <property type="component" value="Unassembled WGS sequence"/>
</dbReference>
<organism evidence="1 2">
    <name type="scientific">Aphis craccivora</name>
    <name type="common">Cowpea aphid</name>
    <dbReference type="NCBI Taxonomy" id="307492"/>
    <lineage>
        <taxon>Eukaryota</taxon>
        <taxon>Metazoa</taxon>
        <taxon>Ecdysozoa</taxon>
        <taxon>Arthropoda</taxon>
        <taxon>Hexapoda</taxon>
        <taxon>Insecta</taxon>
        <taxon>Pterygota</taxon>
        <taxon>Neoptera</taxon>
        <taxon>Paraneoptera</taxon>
        <taxon>Hemiptera</taxon>
        <taxon>Sternorrhyncha</taxon>
        <taxon>Aphidomorpha</taxon>
        <taxon>Aphidoidea</taxon>
        <taxon>Aphididae</taxon>
        <taxon>Aphidini</taxon>
        <taxon>Aphis</taxon>
        <taxon>Aphis</taxon>
    </lineage>
</organism>
<dbReference type="InterPro" id="IPR031821">
    <property type="entry name" value="SOSSC"/>
</dbReference>
<dbReference type="InterPro" id="IPR002052">
    <property type="entry name" value="DNA_methylase_N6_adenine_CS"/>
</dbReference>
<dbReference type="CDD" id="cd02440">
    <property type="entry name" value="AdoMet_MTases"/>
    <property type="match status" value="1"/>
</dbReference>
<dbReference type="SUPFAM" id="SSF53335">
    <property type="entry name" value="S-adenosyl-L-methionine-dependent methyltransferases"/>
    <property type="match status" value="1"/>
</dbReference>
<dbReference type="GO" id="GO:0070876">
    <property type="term" value="C:SOSS complex"/>
    <property type="evidence" value="ECO:0007669"/>
    <property type="project" value="InterPro"/>
</dbReference>
<keyword evidence="2" id="KW-1185">Reference proteome</keyword>
<sequence length="282" mass="31054">MVMSFPAQNARGIQNRKILEDLELKKQILLKTGAVPTPPTVSHPTTPGTSDSHFQRAQALQSTGFFITTDSAFGNSILPHILEEIETFENPKIELEQYTTSSHIAACILHTAQFVYGDITNKCVADLGCGSGILTIGAALLDARYCTGFDIDPSALSLSVDNAADRDVSGQCEFILCDVKQIDKSMQLKTFDTVIMNPPFGTREKGVDLEFLKMAVSLATNAVYSLHKTSTRKHVISTAKQLGVHPKVIAELRFDLPASYKFHKYNSVDVQVDLIRFTWKSI</sequence>
<dbReference type="Pfam" id="PF06325">
    <property type="entry name" value="PrmA"/>
    <property type="match status" value="1"/>
</dbReference>
<proteinExistence type="predicted"/>
<dbReference type="PANTHER" id="PTHR23290">
    <property type="entry name" value="RRNA N6-ADENOSINE-METHYLTRANSFERASE METTL5"/>
    <property type="match status" value="1"/>
</dbReference>
<reference evidence="1 2" key="1">
    <citation type="submission" date="2019-08" db="EMBL/GenBank/DDBJ databases">
        <title>Whole genome of Aphis craccivora.</title>
        <authorList>
            <person name="Voronova N.V."/>
            <person name="Shulinski R.S."/>
            <person name="Bandarenka Y.V."/>
            <person name="Zhorov D.G."/>
            <person name="Warner D."/>
        </authorList>
    </citation>
    <scope>NUCLEOTIDE SEQUENCE [LARGE SCALE GENOMIC DNA]</scope>
    <source>
        <strain evidence="1">180601</strain>
        <tissue evidence="1">Whole Body</tissue>
    </source>
</reference>
<dbReference type="InterPro" id="IPR051720">
    <property type="entry name" value="rRNA_MeTrfase/Polyamine_Synth"/>
</dbReference>
<evidence type="ECO:0000313" key="1">
    <source>
        <dbReference type="EMBL" id="KAF0771298.1"/>
    </source>
</evidence>
<dbReference type="GO" id="GO:0006281">
    <property type="term" value="P:DNA repair"/>
    <property type="evidence" value="ECO:0007669"/>
    <property type="project" value="InterPro"/>
</dbReference>
<dbReference type="PROSITE" id="PS00092">
    <property type="entry name" value="N6_MTASE"/>
    <property type="match status" value="1"/>
</dbReference>
<dbReference type="InterPro" id="IPR029063">
    <property type="entry name" value="SAM-dependent_MTases_sf"/>
</dbReference>
<keyword evidence="1" id="KW-0808">Transferase</keyword>
<dbReference type="EMBL" id="VUJU01000313">
    <property type="protein sequence ID" value="KAF0771298.1"/>
    <property type="molecule type" value="Genomic_DNA"/>
</dbReference>
<dbReference type="OrthoDB" id="419617at2759"/>
<comment type="caution">
    <text evidence="1">The sequence shown here is derived from an EMBL/GenBank/DDBJ whole genome shotgun (WGS) entry which is preliminary data.</text>
</comment>
<keyword evidence="1" id="KW-0489">Methyltransferase</keyword>
<dbReference type="GO" id="GO:0003676">
    <property type="term" value="F:nucleic acid binding"/>
    <property type="evidence" value="ECO:0007669"/>
    <property type="project" value="InterPro"/>
</dbReference>
<dbReference type="Gene3D" id="3.40.50.150">
    <property type="entry name" value="Vaccinia Virus protein VP39"/>
    <property type="match status" value="1"/>
</dbReference>
<protein>
    <submittedName>
        <fullName evidence="1">Methyltransferase-like protein 5</fullName>
    </submittedName>
</protein>
<dbReference type="GO" id="GO:0008988">
    <property type="term" value="F:rRNA (adenine-N6-)-methyltransferase activity"/>
    <property type="evidence" value="ECO:0007669"/>
    <property type="project" value="TreeGrafter"/>
</dbReference>
<gene>
    <name evidence="1" type="ORF">FWK35_00003839</name>
</gene>